<feature type="domain" description="Peptidase S1" evidence="5">
    <location>
        <begin position="357"/>
        <end position="600"/>
    </location>
</feature>
<evidence type="ECO:0000259" key="5">
    <source>
        <dbReference type="PROSITE" id="PS50240"/>
    </source>
</evidence>
<dbReference type="AlphaFoldDB" id="A0A830HQ86"/>
<keyword evidence="3" id="KW-0720">Serine protease</keyword>
<comment type="caution">
    <text evidence="6">The sequence shown here is derived from an EMBL/GenBank/DDBJ whole genome shotgun (WGS) entry which is preliminary data.</text>
</comment>
<keyword evidence="3 6" id="KW-0645">Protease</keyword>
<evidence type="ECO:0000256" key="3">
    <source>
        <dbReference type="RuleBase" id="RU363034"/>
    </source>
</evidence>
<dbReference type="InterPro" id="IPR001314">
    <property type="entry name" value="Peptidase_S1A"/>
</dbReference>
<evidence type="ECO:0000256" key="4">
    <source>
        <dbReference type="SAM" id="SignalP"/>
    </source>
</evidence>
<dbReference type="PROSITE" id="PS00135">
    <property type="entry name" value="TRYPSIN_SER"/>
    <property type="match status" value="1"/>
</dbReference>
<protein>
    <submittedName>
        <fullName evidence="6">Serine protease</fullName>
    </submittedName>
</protein>
<dbReference type="Gene3D" id="2.40.10.10">
    <property type="entry name" value="Trypsin-like serine proteases"/>
    <property type="match status" value="2"/>
</dbReference>
<proteinExistence type="inferred from homology"/>
<dbReference type="InterPro" id="IPR033116">
    <property type="entry name" value="TRYPSIN_SER"/>
</dbReference>
<comment type="similarity">
    <text evidence="1">Belongs to the peptidase S1 family.</text>
</comment>
<name>A0A830HQ86_9CHLO</name>
<dbReference type="FunFam" id="2.40.10.10:FF:000002">
    <property type="entry name" value="Transmembrane protease serine"/>
    <property type="match status" value="1"/>
</dbReference>
<evidence type="ECO:0000313" key="6">
    <source>
        <dbReference type="EMBL" id="GHP07157.1"/>
    </source>
</evidence>
<keyword evidence="3" id="KW-0378">Hydrolase</keyword>
<evidence type="ECO:0000256" key="2">
    <source>
        <dbReference type="ARBA" id="ARBA00023157"/>
    </source>
</evidence>
<accession>A0A830HQ86</accession>
<organism evidence="6 7">
    <name type="scientific">Pycnococcus provasolii</name>
    <dbReference type="NCBI Taxonomy" id="41880"/>
    <lineage>
        <taxon>Eukaryota</taxon>
        <taxon>Viridiplantae</taxon>
        <taxon>Chlorophyta</taxon>
        <taxon>Pseudoscourfieldiophyceae</taxon>
        <taxon>Pseudoscourfieldiales</taxon>
        <taxon>Pycnococcaceae</taxon>
        <taxon>Pycnococcus</taxon>
    </lineage>
</organism>
<dbReference type="PANTHER" id="PTHR24276:SF98">
    <property type="entry name" value="FI18310P1-RELATED"/>
    <property type="match status" value="1"/>
</dbReference>
<dbReference type="InterPro" id="IPR050430">
    <property type="entry name" value="Peptidase_S1"/>
</dbReference>
<dbReference type="OrthoDB" id="512168at2759"/>
<gene>
    <name evidence="6" type="ORF">PPROV_000590000</name>
</gene>
<feature type="signal peptide" evidence="4">
    <location>
        <begin position="1"/>
        <end position="29"/>
    </location>
</feature>
<dbReference type="InterPro" id="IPR009003">
    <property type="entry name" value="Peptidase_S1_PA"/>
</dbReference>
<dbReference type="InterPro" id="IPR001254">
    <property type="entry name" value="Trypsin_dom"/>
</dbReference>
<sequence length="600" mass="66960">MALMKVMSVMSVKLLFLVVLLITLFVVNAVVDADASDDAGDNNNDNDADVDADADEEYEMTAEMPTMRLGEMQPPPNTDALRFLNENKQQYSYQHQCVSASKVSGFKVKPSKGLLIGPWESNNDLKNQFTSSYGPCANRHNRNRALGEAGLPNATKRTMRLSRKEKRYNKNLAKKYRNKQSEGQTKSLCRVPYDIRRPPYDFWAFLTPCKNLFTYRINVWECLKWRFWWIENYYYGYGGGPFAPPSSTLTTSTTTTTTTTTTTKATNLPRSLCPYPQGLPDRSLYTVTRSMEGSGEDRRMPMSARTMDLVMESDGRVVTTREKEIIELQERQWRRSPWGFRDIRQEITAGTPATARIIQGEAPRQRDLYPFLVYFPEGCGGTIISPTKILTAAHCIAGERTFGTIAPGSTALLGCYARGTDCGESIRVASVKAHPDFDLRKAEYKTDNDVAVVTLERPTSYPAVRTAADPEIFGAYYRKDNAAVIMGWGTTREGDRNSVANTVRHAELKLVSDQMCRQVYGSRSLTRQMFCAGGDGKDSCQGDSGGPLIVNPKCGGDEVVQLGVVSWGRGCGRTGIPGVYTNLASEKIAKFVYDEWKNNN</sequence>
<dbReference type="PROSITE" id="PS50240">
    <property type="entry name" value="TRYPSIN_DOM"/>
    <property type="match status" value="1"/>
</dbReference>
<dbReference type="SUPFAM" id="SSF50494">
    <property type="entry name" value="Trypsin-like serine proteases"/>
    <property type="match status" value="1"/>
</dbReference>
<reference evidence="6" key="1">
    <citation type="submission" date="2020-10" db="EMBL/GenBank/DDBJ databases">
        <title>Unveiling of a novel bifunctional photoreceptor, Dualchrome1, isolated from a cosmopolitan green alga.</title>
        <authorList>
            <person name="Suzuki S."/>
            <person name="Kawachi M."/>
        </authorList>
    </citation>
    <scope>NUCLEOTIDE SEQUENCE</scope>
    <source>
        <strain evidence="6">NIES 2893</strain>
    </source>
</reference>
<dbReference type="InterPro" id="IPR043504">
    <property type="entry name" value="Peptidase_S1_PA_chymotrypsin"/>
</dbReference>
<dbReference type="PROSITE" id="PS00134">
    <property type="entry name" value="TRYPSIN_HIS"/>
    <property type="match status" value="1"/>
</dbReference>
<dbReference type="GO" id="GO:0006508">
    <property type="term" value="P:proteolysis"/>
    <property type="evidence" value="ECO:0007669"/>
    <property type="project" value="UniProtKB-KW"/>
</dbReference>
<feature type="chain" id="PRO_5033048435" evidence="4">
    <location>
        <begin position="30"/>
        <end position="600"/>
    </location>
</feature>
<dbReference type="EMBL" id="BNJQ01000015">
    <property type="protein sequence ID" value="GHP07157.1"/>
    <property type="molecule type" value="Genomic_DNA"/>
</dbReference>
<dbReference type="PRINTS" id="PR00722">
    <property type="entry name" value="CHYMOTRYPSIN"/>
</dbReference>
<dbReference type="Proteomes" id="UP000660262">
    <property type="component" value="Unassembled WGS sequence"/>
</dbReference>
<dbReference type="SMART" id="SM00020">
    <property type="entry name" value="Tryp_SPc"/>
    <property type="match status" value="1"/>
</dbReference>
<keyword evidence="2" id="KW-1015">Disulfide bond</keyword>
<keyword evidence="4" id="KW-0732">Signal</keyword>
<evidence type="ECO:0000256" key="1">
    <source>
        <dbReference type="ARBA" id="ARBA00007664"/>
    </source>
</evidence>
<dbReference type="Pfam" id="PF00089">
    <property type="entry name" value="Trypsin"/>
    <property type="match status" value="1"/>
</dbReference>
<keyword evidence="7" id="KW-1185">Reference proteome</keyword>
<dbReference type="GO" id="GO:0004252">
    <property type="term" value="F:serine-type endopeptidase activity"/>
    <property type="evidence" value="ECO:0007669"/>
    <property type="project" value="InterPro"/>
</dbReference>
<dbReference type="InterPro" id="IPR018114">
    <property type="entry name" value="TRYPSIN_HIS"/>
</dbReference>
<evidence type="ECO:0000313" key="7">
    <source>
        <dbReference type="Proteomes" id="UP000660262"/>
    </source>
</evidence>
<dbReference type="CDD" id="cd00190">
    <property type="entry name" value="Tryp_SPc"/>
    <property type="match status" value="1"/>
</dbReference>
<dbReference type="PANTHER" id="PTHR24276">
    <property type="entry name" value="POLYSERASE-RELATED"/>
    <property type="match status" value="1"/>
</dbReference>